<protein>
    <submittedName>
        <fullName evidence="1">Uncharacterized protein</fullName>
    </submittedName>
</protein>
<reference evidence="1 2" key="1">
    <citation type="journal article" date="2019" name="ISME J.">
        <title>Genome analyses of uncultured TG2/ZB3 bacteria in 'Margulisbacteria' specifically attached to ectosymbiotic spirochetes of protists in the termite gut.</title>
        <authorList>
            <person name="Utami Y.D."/>
            <person name="Kuwahara H."/>
            <person name="Igai K."/>
            <person name="Murakami T."/>
            <person name="Sugaya K."/>
            <person name="Morikawa T."/>
            <person name="Nagura Y."/>
            <person name="Yuki M."/>
            <person name="Deevong P."/>
            <person name="Inoue T."/>
            <person name="Kihara K."/>
            <person name="Lo N."/>
            <person name="Yamada A."/>
            <person name="Ohkuma M."/>
            <person name="Hongoh Y."/>
        </authorList>
    </citation>
    <scope>NUCLEOTIDE SEQUENCE [LARGE SCALE GENOMIC DNA]</scope>
    <source>
        <strain evidence="1">NkOx7-02</strain>
    </source>
</reference>
<proteinExistence type="predicted"/>
<gene>
    <name evidence="1" type="ORF">NO2_1082</name>
</gene>
<evidence type="ECO:0000313" key="1">
    <source>
        <dbReference type="EMBL" id="GBR76549.1"/>
    </source>
</evidence>
<dbReference type="EMBL" id="BGZO01000032">
    <property type="protein sequence ID" value="GBR76549.1"/>
    <property type="molecule type" value="Genomic_DNA"/>
</dbReference>
<organism evidence="1 2">
    <name type="scientific">Candidatus Termititenax persephonae</name>
    <dbReference type="NCBI Taxonomy" id="2218525"/>
    <lineage>
        <taxon>Bacteria</taxon>
        <taxon>Bacillati</taxon>
        <taxon>Candidatus Margulisiibacteriota</taxon>
        <taxon>Candidatus Termititenacia</taxon>
        <taxon>Candidatus Termititenacales</taxon>
        <taxon>Candidatus Termititenacaceae</taxon>
        <taxon>Candidatus Termititenax</taxon>
    </lineage>
</organism>
<name>A0A388TID5_9BACT</name>
<keyword evidence="2" id="KW-1185">Reference proteome</keyword>
<evidence type="ECO:0000313" key="2">
    <source>
        <dbReference type="Proteomes" id="UP000275925"/>
    </source>
</evidence>
<sequence>MNSSLEKALSETWKNKELFYESTKHLSVKEILEKIEGKKFKFKKTSAAA</sequence>
<dbReference type="AlphaFoldDB" id="A0A388TID5"/>
<comment type="caution">
    <text evidence="1">The sequence shown here is derived from an EMBL/GenBank/DDBJ whole genome shotgun (WGS) entry which is preliminary data.</text>
</comment>
<accession>A0A388TID5</accession>
<dbReference type="Proteomes" id="UP000275925">
    <property type="component" value="Unassembled WGS sequence"/>
</dbReference>